<keyword evidence="1" id="KW-0805">Transcription regulation</keyword>
<proteinExistence type="predicted"/>
<dbReference type="InterPro" id="IPR014757">
    <property type="entry name" value="Tscrpt_reg_IclR_C"/>
</dbReference>
<keyword evidence="3" id="KW-0804">Transcription</keyword>
<feature type="domain" description="HTH iclR-type" evidence="4">
    <location>
        <begin position="20"/>
        <end position="82"/>
    </location>
</feature>
<gene>
    <name evidence="6" type="ORF">GCM10010991_25520</name>
</gene>
<feature type="domain" description="IclR-ED" evidence="5">
    <location>
        <begin position="83"/>
        <end position="266"/>
    </location>
</feature>
<dbReference type="Pfam" id="PF09339">
    <property type="entry name" value="HTH_IclR"/>
    <property type="match status" value="1"/>
</dbReference>
<reference evidence="6 7" key="1">
    <citation type="journal article" date="2014" name="Int. J. Syst. Evol. Microbiol.">
        <title>Complete genome sequence of Corynebacterium casei LMG S-19264T (=DSM 44701T), isolated from a smear-ripened cheese.</title>
        <authorList>
            <consortium name="US DOE Joint Genome Institute (JGI-PGF)"/>
            <person name="Walter F."/>
            <person name="Albersmeier A."/>
            <person name="Kalinowski J."/>
            <person name="Ruckert C."/>
        </authorList>
    </citation>
    <scope>NUCLEOTIDE SEQUENCE [LARGE SCALE GENOMIC DNA]</scope>
    <source>
        <strain evidence="6 7">CGMCC 1.7029</strain>
    </source>
</reference>
<dbReference type="PANTHER" id="PTHR30136:SF33">
    <property type="entry name" value="TRANSCRIPTIONAL REGULATORY PROTEIN"/>
    <property type="match status" value="1"/>
</dbReference>
<dbReference type="RefSeq" id="WP_146287584.1">
    <property type="nucleotide sequence ID" value="NZ_BMLP01000005.1"/>
</dbReference>
<dbReference type="EMBL" id="BMLP01000005">
    <property type="protein sequence ID" value="GGO34542.1"/>
    <property type="molecule type" value="Genomic_DNA"/>
</dbReference>
<dbReference type="InterPro" id="IPR005471">
    <property type="entry name" value="Tscrpt_reg_IclR_N"/>
</dbReference>
<sequence>MRKRAVPVDGAEAVEASNPAASLTRGLEILRSFSADDTTLGNQELIERTGLPKATVSRLTATLVALGYLHYDTQLGRYSIGPATVSLGYSALSSSAVVHMAQPLMQELADRSGVATALGTRDGLEMVYLANCRSQSPVSLRLNVGSRLPIWRTAMGLAYIAEMHPDIRDGVLAQMVAHEPDQEHNIRTAIDEAIESRESLGFIATFGKWYSYINAVGVAFRPTDGSPLVAITCGGIIDIIPKDVCLSRIGPDLVAMVEQLRSNLNGKPRVPLTTP</sequence>
<dbReference type="SUPFAM" id="SSF46785">
    <property type="entry name" value="Winged helix' DNA-binding domain"/>
    <property type="match status" value="1"/>
</dbReference>
<dbReference type="GO" id="GO:0045892">
    <property type="term" value="P:negative regulation of DNA-templated transcription"/>
    <property type="evidence" value="ECO:0007669"/>
    <property type="project" value="TreeGrafter"/>
</dbReference>
<dbReference type="SMART" id="SM00346">
    <property type="entry name" value="HTH_ICLR"/>
    <property type="match status" value="1"/>
</dbReference>
<dbReference type="PANTHER" id="PTHR30136">
    <property type="entry name" value="HELIX-TURN-HELIX TRANSCRIPTIONAL REGULATOR, ICLR FAMILY"/>
    <property type="match status" value="1"/>
</dbReference>
<dbReference type="Gene3D" id="3.30.450.40">
    <property type="match status" value="1"/>
</dbReference>
<evidence type="ECO:0000259" key="4">
    <source>
        <dbReference type="PROSITE" id="PS51077"/>
    </source>
</evidence>
<evidence type="ECO:0000256" key="1">
    <source>
        <dbReference type="ARBA" id="ARBA00023015"/>
    </source>
</evidence>
<organism evidence="6 7">
    <name type="scientific">Gemmobacter aquaticus</name>
    <dbReference type="NCBI Taxonomy" id="490185"/>
    <lineage>
        <taxon>Bacteria</taxon>
        <taxon>Pseudomonadati</taxon>
        <taxon>Pseudomonadota</taxon>
        <taxon>Alphaproteobacteria</taxon>
        <taxon>Rhodobacterales</taxon>
        <taxon>Paracoccaceae</taxon>
        <taxon>Gemmobacter</taxon>
    </lineage>
</organism>
<accession>A0A918DEC8</accession>
<comment type="caution">
    <text evidence="6">The sequence shown here is derived from an EMBL/GenBank/DDBJ whole genome shotgun (WGS) entry which is preliminary data.</text>
</comment>
<evidence type="ECO:0000259" key="5">
    <source>
        <dbReference type="PROSITE" id="PS51078"/>
    </source>
</evidence>
<dbReference type="InterPro" id="IPR036388">
    <property type="entry name" value="WH-like_DNA-bd_sf"/>
</dbReference>
<name>A0A918DEC8_9RHOB</name>
<evidence type="ECO:0000256" key="3">
    <source>
        <dbReference type="ARBA" id="ARBA00023163"/>
    </source>
</evidence>
<dbReference type="InterPro" id="IPR050707">
    <property type="entry name" value="HTH_MetabolicPath_Reg"/>
</dbReference>
<dbReference type="Proteomes" id="UP000598196">
    <property type="component" value="Unassembled WGS sequence"/>
</dbReference>
<dbReference type="InterPro" id="IPR029016">
    <property type="entry name" value="GAF-like_dom_sf"/>
</dbReference>
<dbReference type="PROSITE" id="PS51078">
    <property type="entry name" value="ICLR_ED"/>
    <property type="match status" value="1"/>
</dbReference>
<dbReference type="PROSITE" id="PS51077">
    <property type="entry name" value="HTH_ICLR"/>
    <property type="match status" value="1"/>
</dbReference>
<dbReference type="AlphaFoldDB" id="A0A918DEC8"/>
<evidence type="ECO:0000313" key="7">
    <source>
        <dbReference type="Proteomes" id="UP000598196"/>
    </source>
</evidence>
<keyword evidence="7" id="KW-1185">Reference proteome</keyword>
<keyword evidence="2" id="KW-0238">DNA-binding</keyword>
<dbReference type="InterPro" id="IPR036390">
    <property type="entry name" value="WH_DNA-bd_sf"/>
</dbReference>
<dbReference type="Gene3D" id="1.10.10.10">
    <property type="entry name" value="Winged helix-like DNA-binding domain superfamily/Winged helix DNA-binding domain"/>
    <property type="match status" value="1"/>
</dbReference>
<dbReference type="GO" id="GO:0003700">
    <property type="term" value="F:DNA-binding transcription factor activity"/>
    <property type="evidence" value="ECO:0007669"/>
    <property type="project" value="TreeGrafter"/>
</dbReference>
<evidence type="ECO:0000313" key="6">
    <source>
        <dbReference type="EMBL" id="GGO34542.1"/>
    </source>
</evidence>
<dbReference type="OrthoDB" id="9807558at2"/>
<evidence type="ECO:0000256" key="2">
    <source>
        <dbReference type="ARBA" id="ARBA00023125"/>
    </source>
</evidence>
<dbReference type="SUPFAM" id="SSF55781">
    <property type="entry name" value="GAF domain-like"/>
    <property type="match status" value="1"/>
</dbReference>
<dbReference type="GO" id="GO:0003677">
    <property type="term" value="F:DNA binding"/>
    <property type="evidence" value="ECO:0007669"/>
    <property type="project" value="UniProtKB-KW"/>
</dbReference>
<dbReference type="Pfam" id="PF01614">
    <property type="entry name" value="IclR_C"/>
    <property type="match status" value="1"/>
</dbReference>
<protein>
    <submittedName>
        <fullName evidence="6">IclR family transcriptional regulator</fullName>
    </submittedName>
</protein>